<evidence type="ECO:0000256" key="1">
    <source>
        <dbReference type="ARBA" id="ARBA00001936"/>
    </source>
</evidence>
<dbReference type="PROSITE" id="PS00184">
    <property type="entry name" value="GARS"/>
    <property type="match status" value="1"/>
</dbReference>
<dbReference type="SUPFAM" id="SSF52440">
    <property type="entry name" value="PreATP-grasp domain"/>
    <property type="match status" value="1"/>
</dbReference>
<evidence type="ECO:0000256" key="2">
    <source>
        <dbReference type="ARBA" id="ARBA00001946"/>
    </source>
</evidence>
<dbReference type="FunFam" id="3.90.600.10:FF:000001">
    <property type="entry name" value="Trifunctional purine biosynthetic protein adenosine-3"/>
    <property type="match status" value="1"/>
</dbReference>
<dbReference type="GO" id="GO:0009113">
    <property type="term" value="P:purine nucleobase biosynthetic process"/>
    <property type="evidence" value="ECO:0007669"/>
    <property type="project" value="InterPro"/>
</dbReference>
<evidence type="ECO:0000256" key="13">
    <source>
        <dbReference type="PROSITE-ProRule" id="PRU00409"/>
    </source>
</evidence>
<dbReference type="InterPro" id="IPR020560">
    <property type="entry name" value="PRibGlycinamide_synth_C-dom"/>
</dbReference>
<dbReference type="PROSITE" id="PS50975">
    <property type="entry name" value="ATP_GRASP"/>
    <property type="match status" value="1"/>
</dbReference>
<dbReference type="Gene3D" id="3.90.600.10">
    <property type="entry name" value="Phosphoribosylglycinamide synthetase, C-terminal domain"/>
    <property type="match status" value="1"/>
</dbReference>
<dbReference type="InterPro" id="IPR016185">
    <property type="entry name" value="PreATP-grasp_dom_sf"/>
</dbReference>
<dbReference type="GO" id="GO:0006189">
    <property type="term" value="P:'de novo' IMP biosynthetic process"/>
    <property type="evidence" value="ECO:0007669"/>
    <property type="project" value="UniProtKB-UniRule"/>
</dbReference>
<dbReference type="GO" id="GO:0004637">
    <property type="term" value="F:phosphoribosylamine-glycine ligase activity"/>
    <property type="evidence" value="ECO:0007669"/>
    <property type="project" value="UniProtKB-UniRule"/>
</dbReference>
<dbReference type="Gene3D" id="3.30.1490.20">
    <property type="entry name" value="ATP-grasp fold, A domain"/>
    <property type="match status" value="1"/>
</dbReference>
<name>A0A842HIG8_9BACT</name>
<keyword evidence="16" id="KW-1185">Reference proteome</keyword>
<dbReference type="InterPro" id="IPR000115">
    <property type="entry name" value="PRibGlycinamide_synth"/>
</dbReference>
<evidence type="ECO:0000313" key="15">
    <source>
        <dbReference type="EMBL" id="MBC2595788.1"/>
    </source>
</evidence>
<dbReference type="SUPFAM" id="SSF56059">
    <property type="entry name" value="Glutathione synthetase ATP-binding domain-like"/>
    <property type="match status" value="1"/>
</dbReference>
<dbReference type="UniPathway" id="UPA00074">
    <property type="reaction ID" value="UER00125"/>
</dbReference>
<dbReference type="AlphaFoldDB" id="A0A842HIG8"/>
<dbReference type="InterPro" id="IPR020561">
    <property type="entry name" value="PRibGlycinamid_synth_ATP-grasp"/>
</dbReference>
<dbReference type="InterPro" id="IPR020559">
    <property type="entry name" value="PRibGlycinamide_synth_CS"/>
</dbReference>
<keyword evidence="5 12" id="KW-0436">Ligase</keyword>
<evidence type="ECO:0000256" key="4">
    <source>
        <dbReference type="ARBA" id="ARBA00013255"/>
    </source>
</evidence>
<evidence type="ECO:0000256" key="7">
    <source>
        <dbReference type="ARBA" id="ARBA00022755"/>
    </source>
</evidence>
<dbReference type="Pfam" id="PF02843">
    <property type="entry name" value="GARS_C"/>
    <property type="match status" value="1"/>
</dbReference>
<protein>
    <recommendedName>
        <fullName evidence="4 12">Phosphoribosylamine--glycine ligase</fullName>
        <ecNumber evidence="4 12">6.3.4.13</ecNumber>
    </recommendedName>
    <alternativeName>
        <fullName evidence="12">GARS</fullName>
    </alternativeName>
    <alternativeName>
        <fullName evidence="10 12">Glycinamide ribonucleotide synthetase</fullName>
    </alternativeName>
    <alternativeName>
        <fullName evidence="11 12">Phosphoribosylglycinamide synthetase</fullName>
    </alternativeName>
</protein>
<comment type="cofactor">
    <cofactor evidence="1">
        <name>Mn(2+)</name>
        <dbReference type="ChEBI" id="CHEBI:29035"/>
    </cofactor>
</comment>
<comment type="caution">
    <text evidence="15">The sequence shown here is derived from an EMBL/GenBank/DDBJ whole genome shotgun (WGS) entry which is preliminary data.</text>
</comment>
<evidence type="ECO:0000256" key="12">
    <source>
        <dbReference type="HAMAP-Rule" id="MF_00138"/>
    </source>
</evidence>
<dbReference type="GO" id="GO:0005524">
    <property type="term" value="F:ATP binding"/>
    <property type="evidence" value="ECO:0007669"/>
    <property type="project" value="UniProtKB-UniRule"/>
</dbReference>
<dbReference type="NCBIfam" id="TIGR00877">
    <property type="entry name" value="purD"/>
    <property type="match status" value="1"/>
</dbReference>
<accession>A0A842HIG8</accession>
<dbReference type="Proteomes" id="UP000546464">
    <property type="component" value="Unassembled WGS sequence"/>
</dbReference>
<dbReference type="InterPro" id="IPR037123">
    <property type="entry name" value="PRibGlycinamide_synth_C_sf"/>
</dbReference>
<reference evidence="15 16" key="1">
    <citation type="submission" date="2020-07" db="EMBL/GenBank/DDBJ databases">
        <authorList>
            <person name="Feng X."/>
        </authorList>
    </citation>
    <scope>NUCLEOTIDE SEQUENCE [LARGE SCALE GENOMIC DNA]</scope>
    <source>
        <strain evidence="15 16">JCM31066</strain>
    </source>
</reference>
<dbReference type="Pfam" id="PF02844">
    <property type="entry name" value="GARS_N"/>
    <property type="match status" value="1"/>
</dbReference>
<dbReference type="GO" id="GO:0046872">
    <property type="term" value="F:metal ion binding"/>
    <property type="evidence" value="ECO:0007669"/>
    <property type="project" value="InterPro"/>
</dbReference>
<dbReference type="RefSeq" id="WP_185676719.1">
    <property type="nucleotide sequence ID" value="NZ_JACHVB010000052.1"/>
</dbReference>
<sequence length="423" mass="45051">MKVMIIGSGGREHTLLKSCLASDLVDEVFAAPGNGGMQAEARCVPLNVEDIPATVKLAQAEGVDFVIVGPEVPLSLGVVDALEAVGIPAYGPNKAAARLEASKTFTKDFLLRHHIPTAMGKRITDLNEALAYLKTQSYPVVIKADGLAAGKGVIIAQSFEDAERTAHDMLVRNTFGVSGHEILIEEFMDGEEASIMLMVSGRDYVMLPPSQDHKRIGEGDTGPNTGGMGAYAPAAVVTPDINEKVVKEIIEPTLAGLEADGITFRGTLYIGIMIEKGQPKVVEFNVRFGDPETQVLLPLLKDDPVKIMLDCAKGTLKPAEVKISDDYALVVVMAAAGYPGGYEKGKPISFPAEVEPGTAIIHAGTKQLEDGTIVTSGGRVLGITGTGKTLREAAQRTYALCDQVHFDGAQLRRDIGYRQLARE</sequence>
<comment type="pathway">
    <text evidence="3 12">Purine metabolism; IMP biosynthesis via de novo pathway; N(1)-(5-phospho-D-ribosyl)glycinamide from 5-phospho-alpha-D-ribose 1-diphosphate: step 2/2.</text>
</comment>
<dbReference type="PANTHER" id="PTHR43472:SF1">
    <property type="entry name" value="PHOSPHORIBOSYLAMINE--GLYCINE LIGASE, CHLOROPLASTIC"/>
    <property type="match status" value="1"/>
</dbReference>
<dbReference type="EC" id="6.3.4.13" evidence="4 12"/>
<proteinExistence type="inferred from homology"/>
<feature type="domain" description="ATP-grasp" evidence="14">
    <location>
        <begin position="107"/>
        <end position="313"/>
    </location>
</feature>
<dbReference type="SUPFAM" id="SSF51246">
    <property type="entry name" value="Rudiment single hybrid motif"/>
    <property type="match status" value="1"/>
</dbReference>
<dbReference type="InterPro" id="IPR020562">
    <property type="entry name" value="PRibGlycinamide_synth_N"/>
</dbReference>
<evidence type="ECO:0000256" key="9">
    <source>
        <dbReference type="ARBA" id="ARBA00038345"/>
    </source>
</evidence>
<gene>
    <name evidence="12 15" type="primary">purD</name>
    <name evidence="15" type="ORF">H5P28_16090</name>
</gene>
<evidence type="ECO:0000256" key="10">
    <source>
        <dbReference type="ARBA" id="ARBA00042242"/>
    </source>
</evidence>
<dbReference type="HAMAP" id="MF_00138">
    <property type="entry name" value="GARS"/>
    <property type="match status" value="1"/>
</dbReference>
<dbReference type="Pfam" id="PF01071">
    <property type="entry name" value="GARS_A"/>
    <property type="match status" value="1"/>
</dbReference>
<evidence type="ECO:0000256" key="3">
    <source>
        <dbReference type="ARBA" id="ARBA00005174"/>
    </source>
</evidence>
<keyword evidence="8 13" id="KW-0067">ATP-binding</keyword>
<dbReference type="EMBL" id="JACHVB010000052">
    <property type="protein sequence ID" value="MBC2595788.1"/>
    <property type="molecule type" value="Genomic_DNA"/>
</dbReference>
<dbReference type="InterPro" id="IPR013815">
    <property type="entry name" value="ATP_grasp_subdomain_1"/>
</dbReference>
<dbReference type="SMART" id="SM01209">
    <property type="entry name" value="GARS_A"/>
    <property type="match status" value="1"/>
</dbReference>
<evidence type="ECO:0000256" key="5">
    <source>
        <dbReference type="ARBA" id="ARBA00022598"/>
    </source>
</evidence>
<evidence type="ECO:0000256" key="6">
    <source>
        <dbReference type="ARBA" id="ARBA00022741"/>
    </source>
</evidence>
<evidence type="ECO:0000259" key="14">
    <source>
        <dbReference type="PROSITE" id="PS50975"/>
    </source>
</evidence>
<comment type="similarity">
    <text evidence="9 12">Belongs to the GARS family.</text>
</comment>
<dbReference type="Gene3D" id="3.30.470.20">
    <property type="entry name" value="ATP-grasp fold, B domain"/>
    <property type="match status" value="1"/>
</dbReference>
<dbReference type="InterPro" id="IPR011054">
    <property type="entry name" value="Rudment_hybrid_motif"/>
</dbReference>
<evidence type="ECO:0000313" key="16">
    <source>
        <dbReference type="Proteomes" id="UP000546464"/>
    </source>
</evidence>
<dbReference type="InterPro" id="IPR011761">
    <property type="entry name" value="ATP-grasp"/>
</dbReference>
<dbReference type="PANTHER" id="PTHR43472">
    <property type="entry name" value="PHOSPHORIBOSYLAMINE--GLYCINE LIGASE"/>
    <property type="match status" value="1"/>
</dbReference>
<evidence type="ECO:0000256" key="11">
    <source>
        <dbReference type="ARBA" id="ARBA00042864"/>
    </source>
</evidence>
<comment type="catalytic activity">
    <reaction evidence="12">
        <text>5-phospho-beta-D-ribosylamine + glycine + ATP = N(1)-(5-phospho-beta-D-ribosyl)glycinamide + ADP + phosphate + H(+)</text>
        <dbReference type="Rhea" id="RHEA:17453"/>
        <dbReference type="ChEBI" id="CHEBI:15378"/>
        <dbReference type="ChEBI" id="CHEBI:30616"/>
        <dbReference type="ChEBI" id="CHEBI:43474"/>
        <dbReference type="ChEBI" id="CHEBI:57305"/>
        <dbReference type="ChEBI" id="CHEBI:58681"/>
        <dbReference type="ChEBI" id="CHEBI:143788"/>
        <dbReference type="ChEBI" id="CHEBI:456216"/>
        <dbReference type="EC" id="6.3.4.13"/>
    </reaction>
</comment>
<organism evidence="15 16">
    <name type="scientific">Ruficoccus amylovorans</name>
    <dbReference type="NCBI Taxonomy" id="1804625"/>
    <lineage>
        <taxon>Bacteria</taxon>
        <taxon>Pseudomonadati</taxon>
        <taxon>Verrucomicrobiota</taxon>
        <taxon>Opitutia</taxon>
        <taxon>Puniceicoccales</taxon>
        <taxon>Cerasicoccaceae</taxon>
        <taxon>Ruficoccus</taxon>
    </lineage>
</organism>
<dbReference type="SMART" id="SM01210">
    <property type="entry name" value="GARS_C"/>
    <property type="match status" value="1"/>
</dbReference>
<evidence type="ECO:0000256" key="8">
    <source>
        <dbReference type="ARBA" id="ARBA00022840"/>
    </source>
</evidence>
<keyword evidence="7 12" id="KW-0658">Purine biosynthesis</keyword>
<dbReference type="Gene3D" id="3.40.50.20">
    <property type="match status" value="1"/>
</dbReference>
<keyword evidence="6 13" id="KW-0547">Nucleotide-binding</keyword>
<comment type="cofactor">
    <cofactor evidence="2">
        <name>Mg(2+)</name>
        <dbReference type="ChEBI" id="CHEBI:18420"/>
    </cofactor>
</comment>